<dbReference type="Pfam" id="PF14690">
    <property type="entry name" value="Zn_ribbon_ISL3"/>
    <property type="match status" value="1"/>
</dbReference>
<dbReference type="InterPro" id="IPR002560">
    <property type="entry name" value="Transposase_DDE"/>
</dbReference>
<evidence type="ECO:0000259" key="1">
    <source>
        <dbReference type="Pfam" id="PF01610"/>
    </source>
</evidence>
<evidence type="ECO:0000313" key="3">
    <source>
        <dbReference type="EMBL" id="PTX47307.1"/>
    </source>
</evidence>
<dbReference type="AlphaFoldDB" id="A0A2T6AU15"/>
<reference evidence="3 4" key="1">
    <citation type="submission" date="2018-04" db="EMBL/GenBank/DDBJ databases">
        <title>Genomic Encyclopedia of Archaeal and Bacterial Type Strains, Phase II (KMG-II): from individual species to whole genera.</title>
        <authorList>
            <person name="Goeker M."/>
        </authorList>
    </citation>
    <scope>NUCLEOTIDE SEQUENCE [LARGE SCALE GENOMIC DNA]</scope>
    <source>
        <strain evidence="3 4">DSM 21823</strain>
    </source>
</reference>
<comment type="caution">
    <text evidence="3">The sequence shown here is derived from an EMBL/GenBank/DDBJ whole genome shotgun (WGS) entry which is preliminary data.</text>
</comment>
<feature type="domain" description="Transposase IS204/IS1001/IS1096/IS1165 DDE" evidence="1">
    <location>
        <begin position="155"/>
        <end position="282"/>
    </location>
</feature>
<protein>
    <submittedName>
        <fullName evidence="3">Transposase</fullName>
    </submittedName>
</protein>
<dbReference type="PANTHER" id="PTHR33498:SF1">
    <property type="entry name" value="TRANSPOSASE FOR INSERTION SEQUENCE ELEMENT IS1557"/>
    <property type="match status" value="1"/>
</dbReference>
<evidence type="ECO:0000259" key="2">
    <source>
        <dbReference type="Pfam" id="PF14690"/>
    </source>
</evidence>
<dbReference type="Proteomes" id="UP000244224">
    <property type="component" value="Unassembled WGS sequence"/>
</dbReference>
<dbReference type="PANTHER" id="PTHR33498">
    <property type="entry name" value="TRANSPOSASE FOR INSERTION SEQUENCE ELEMENT IS1557"/>
    <property type="match status" value="1"/>
</dbReference>
<dbReference type="RefSeq" id="WP_422387669.1">
    <property type="nucleotide sequence ID" value="NZ_QBKP01000013.1"/>
</dbReference>
<evidence type="ECO:0000313" key="4">
    <source>
        <dbReference type="Proteomes" id="UP000244224"/>
    </source>
</evidence>
<dbReference type="Gene3D" id="1.10.10.60">
    <property type="entry name" value="Homeodomain-like"/>
    <property type="match status" value="1"/>
</dbReference>
<accession>A0A2T6AU15</accession>
<feature type="domain" description="Transposase IS204/IS1001/IS1096/IS1165 zinc-finger" evidence="2">
    <location>
        <begin position="36"/>
        <end position="78"/>
    </location>
</feature>
<dbReference type="InterPro" id="IPR047951">
    <property type="entry name" value="Transpos_ISL3"/>
</dbReference>
<organism evidence="3 4">
    <name type="scientific">Gemmobacter caeni</name>
    <dbReference type="NCBI Taxonomy" id="589035"/>
    <lineage>
        <taxon>Bacteria</taxon>
        <taxon>Pseudomonadati</taxon>
        <taxon>Pseudomonadota</taxon>
        <taxon>Alphaproteobacteria</taxon>
        <taxon>Rhodobacterales</taxon>
        <taxon>Paracoccaceae</taxon>
        <taxon>Gemmobacter</taxon>
    </lineage>
</organism>
<name>A0A2T6AU15_9RHOB</name>
<gene>
    <name evidence="3" type="ORF">C8N34_11363</name>
</gene>
<feature type="domain" description="Transposase IS204/IS1001/IS1096/IS1165 DDE" evidence="1">
    <location>
        <begin position="415"/>
        <end position="531"/>
    </location>
</feature>
<dbReference type="EMBL" id="QBKP01000013">
    <property type="protein sequence ID" value="PTX47307.1"/>
    <property type="molecule type" value="Genomic_DNA"/>
</dbReference>
<proteinExistence type="predicted"/>
<keyword evidence="4" id="KW-1185">Reference proteome</keyword>
<dbReference type="Pfam" id="PF01610">
    <property type="entry name" value="DDE_Tnp_ISL3"/>
    <property type="match status" value="2"/>
</dbReference>
<dbReference type="InterPro" id="IPR029261">
    <property type="entry name" value="Transposase_Znf"/>
</dbReference>
<sequence>MVSNKHWAPTASVEVGEVRQSETGAWVVSGRLAPNGTCPECGTSSRQRHGWRRRRIEDFPAQGQAVWIELRVCRWRCLNSDCRRRTFSDREGAVATPYARRTSRQAQLLGHMAHAAGGTPAERLLRRLGIRVSDDTILRQLLRAAQVVPPRARIIGIDDWSWRKSQNYGTIIIDLERRAVIDVLEDRDVVTCTDWLRRHPEVEVISRDRCGLYAPAARQGAPQAEQVADRFHIVQNLRMAIEEQMNLHGRATGRALLSDADNISTAQNLLKSRLAHRKSREEIFKTISVLRQQGLTCSEIGRRTGFPRRSVAKWLQFETPPDRKRAVLKRSSAWYFEEYLKQRWENGIRSGNALLPLIQERGYEGSLSNLQRLLAGWRRAEKEEQEGPTKEDQVLAPVRDPETGHAISPVIAAALCIKPRGRFTLEQARKVEVLKEGSPAFTTMRRLAMRFNGILRGRKADPLPAWIDDAIETDLAPIVRFARTLNRDIDAVRNAIEMEWSNGQAEGQINRLKTLKRAMYGRAGPNLLRARMLPLHHTN</sequence>
<dbReference type="NCBIfam" id="NF033550">
    <property type="entry name" value="transpos_ISL3"/>
    <property type="match status" value="1"/>
</dbReference>